<feature type="domain" description="RNA polymerase sigma-70 region 4" evidence="9">
    <location>
        <begin position="254"/>
        <end position="302"/>
    </location>
</feature>
<sequence>MSLQPDSVGIYLREISKYPMLTPEQEITYARQVQQMIILLQHKEALKLRLHREPALPEISADIGKSETEVSQILRLGRIAKEKMIAANLRLVVAIAKKYRWSHLEFLDLVQEGSIGLQKAAEKFDPNRGYKFSTCAYWWIRQEITKAIANKSTTIRTPSHMNDRLIKLKKVQREGARMLGRYPTIAEIAEFAELQPRQVRECLSAFRQPLSLDRPMGQEDEADFLEILPADSTSPEEYLDEGFLRQDLAKSLITLKPMQKQVLMLRFGLGSVDKLTTKQIAQKLNIKESKVRTVQNRAIEVLHRQQPQMREYLA</sequence>
<feature type="domain" description="RNA polymerase sigma-70 region 3" evidence="7">
    <location>
        <begin position="165"/>
        <end position="238"/>
    </location>
</feature>
<evidence type="ECO:0000256" key="2">
    <source>
        <dbReference type="ARBA" id="ARBA00023015"/>
    </source>
</evidence>
<dbReference type="PRINTS" id="PR00046">
    <property type="entry name" value="SIGMA70FCT"/>
</dbReference>
<dbReference type="Pfam" id="PF04542">
    <property type="entry name" value="Sigma70_r2"/>
    <property type="match status" value="1"/>
</dbReference>
<name>A0A8J7ICS0_9NOST</name>
<gene>
    <name evidence="10" type="ORF">I8752_23330</name>
</gene>
<dbReference type="Proteomes" id="UP000662314">
    <property type="component" value="Unassembled WGS sequence"/>
</dbReference>
<dbReference type="InterPro" id="IPR013324">
    <property type="entry name" value="RNA_pol_sigma_r3/r4-like"/>
</dbReference>
<feature type="domain" description="RNA polymerase sigma-70 region 1.2" evidence="6">
    <location>
        <begin position="6"/>
        <end position="36"/>
    </location>
</feature>
<accession>A0A8J7ICS0</accession>
<dbReference type="AlphaFoldDB" id="A0A8J7ICS0"/>
<dbReference type="PANTHER" id="PTHR30603:SF60">
    <property type="entry name" value="RNA POLYMERASE SIGMA FACTOR RPOD"/>
    <property type="match status" value="1"/>
</dbReference>
<keyword evidence="2" id="KW-0805">Transcription regulation</keyword>
<dbReference type="NCBIfam" id="TIGR02997">
    <property type="entry name" value="Sig70-cyanoRpoD"/>
    <property type="match status" value="1"/>
</dbReference>
<keyword evidence="11" id="KW-1185">Reference proteome</keyword>
<evidence type="ECO:0000256" key="1">
    <source>
        <dbReference type="ARBA" id="ARBA00007788"/>
    </source>
</evidence>
<dbReference type="GO" id="GO:0006352">
    <property type="term" value="P:DNA-templated transcription initiation"/>
    <property type="evidence" value="ECO:0007669"/>
    <property type="project" value="InterPro"/>
</dbReference>
<dbReference type="PANTHER" id="PTHR30603">
    <property type="entry name" value="RNA POLYMERASE SIGMA FACTOR RPO"/>
    <property type="match status" value="1"/>
</dbReference>
<protein>
    <submittedName>
        <fullName evidence="10">RpoD/SigA family RNA polymerase sigma factor</fullName>
    </submittedName>
</protein>
<dbReference type="InterPro" id="IPR050239">
    <property type="entry name" value="Sigma-70_RNA_pol_init_factors"/>
</dbReference>
<dbReference type="SUPFAM" id="SSF88946">
    <property type="entry name" value="Sigma2 domain of RNA polymerase sigma factors"/>
    <property type="match status" value="1"/>
</dbReference>
<dbReference type="Gene3D" id="1.20.120.1810">
    <property type="match status" value="1"/>
</dbReference>
<dbReference type="Gene3D" id="1.10.10.10">
    <property type="entry name" value="Winged helix-like DNA-binding domain superfamily/Winged helix DNA-binding domain"/>
    <property type="match status" value="2"/>
</dbReference>
<evidence type="ECO:0000259" key="8">
    <source>
        <dbReference type="Pfam" id="PF04542"/>
    </source>
</evidence>
<dbReference type="InterPro" id="IPR017848">
    <property type="entry name" value="RNA_pol_sigma_RpoD/SigA_cyanob"/>
</dbReference>
<evidence type="ECO:0000313" key="10">
    <source>
        <dbReference type="EMBL" id="MBH8575877.1"/>
    </source>
</evidence>
<evidence type="ECO:0000313" key="11">
    <source>
        <dbReference type="Proteomes" id="UP000662314"/>
    </source>
</evidence>
<dbReference type="InterPro" id="IPR036388">
    <property type="entry name" value="WH-like_DNA-bd_sf"/>
</dbReference>
<dbReference type="RefSeq" id="WP_214434634.1">
    <property type="nucleotide sequence ID" value="NZ_CAWPUQ010000138.1"/>
</dbReference>
<evidence type="ECO:0000259" key="9">
    <source>
        <dbReference type="Pfam" id="PF04545"/>
    </source>
</evidence>
<dbReference type="Pfam" id="PF04539">
    <property type="entry name" value="Sigma70_r3"/>
    <property type="match status" value="1"/>
</dbReference>
<dbReference type="InterPro" id="IPR014284">
    <property type="entry name" value="RNA_pol_sigma-70_dom"/>
</dbReference>
<dbReference type="InterPro" id="IPR000943">
    <property type="entry name" value="RNA_pol_sigma70"/>
</dbReference>
<dbReference type="EMBL" id="JAECZA010000213">
    <property type="protein sequence ID" value="MBH8575877.1"/>
    <property type="molecule type" value="Genomic_DNA"/>
</dbReference>
<keyword evidence="4" id="KW-0238">DNA-binding</keyword>
<dbReference type="InterPro" id="IPR009042">
    <property type="entry name" value="RNA_pol_sigma70_r1_2"/>
</dbReference>
<evidence type="ECO:0000256" key="4">
    <source>
        <dbReference type="ARBA" id="ARBA00023125"/>
    </source>
</evidence>
<keyword evidence="5" id="KW-0804">Transcription</keyword>
<evidence type="ECO:0000259" key="6">
    <source>
        <dbReference type="Pfam" id="PF00140"/>
    </source>
</evidence>
<proteinExistence type="inferred from homology"/>
<reference evidence="10 11" key="1">
    <citation type="journal article" date="2021" name="Int. J. Syst. Evol. Microbiol.">
        <title>Amazonocrinis nigriterrae gen. nov., sp. nov., Atlanticothrix silvestris gen. nov., sp. nov. and Dendronalium phyllosphericum gen. nov., sp. nov., nostocacean cyanobacteria from Brazilian environments.</title>
        <authorList>
            <person name="Alvarenga D.O."/>
            <person name="Andreote A.P.D."/>
            <person name="Branco L.H.Z."/>
            <person name="Delbaje E."/>
            <person name="Cruz R.B."/>
            <person name="Varani A.M."/>
            <person name="Fiore M.F."/>
        </authorList>
    </citation>
    <scope>NUCLEOTIDE SEQUENCE [LARGE SCALE GENOMIC DNA]</scope>
    <source>
        <strain evidence="10 11">CENA369</strain>
    </source>
</reference>
<organism evidence="10 11">
    <name type="scientific">Dendronalium phyllosphericum CENA369</name>
    <dbReference type="NCBI Taxonomy" id="1725256"/>
    <lineage>
        <taxon>Bacteria</taxon>
        <taxon>Bacillati</taxon>
        <taxon>Cyanobacteriota</taxon>
        <taxon>Cyanophyceae</taxon>
        <taxon>Nostocales</taxon>
        <taxon>Nostocaceae</taxon>
        <taxon>Dendronalium</taxon>
        <taxon>Dendronalium phyllosphericum</taxon>
    </lineage>
</organism>
<evidence type="ECO:0000256" key="3">
    <source>
        <dbReference type="ARBA" id="ARBA00023082"/>
    </source>
</evidence>
<dbReference type="Pfam" id="PF00140">
    <property type="entry name" value="Sigma70_r1_2"/>
    <property type="match status" value="1"/>
</dbReference>
<comment type="caution">
    <text evidence="10">The sequence shown here is derived from an EMBL/GenBank/DDBJ whole genome shotgun (WGS) entry which is preliminary data.</text>
</comment>
<comment type="similarity">
    <text evidence="1">Belongs to the sigma-70 factor family.</text>
</comment>
<evidence type="ECO:0000256" key="5">
    <source>
        <dbReference type="ARBA" id="ARBA00023163"/>
    </source>
</evidence>
<dbReference type="SUPFAM" id="SSF88659">
    <property type="entry name" value="Sigma3 and sigma4 domains of RNA polymerase sigma factors"/>
    <property type="match status" value="2"/>
</dbReference>
<dbReference type="InterPro" id="IPR013325">
    <property type="entry name" value="RNA_pol_sigma_r2"/>
</dbReference>
<dbReference type="InterPro" id="IPR007624">
    <property type="entry name" value="RNA_pol_sigma70_r3"/>
</dbReference>
<dbReference type="InterPro" id="IPR007627">
    <property type="entry name" value="RNA_pol_sigma70_r2"/>
</dbReference>
<dbReference type="GO" id="GO:0003677">
    <property type="term" value="F:DNA binding"/>
    <property type="evidence" value="ECO:0007669"/>
    <property type="project" value="UniProtKB-KW"/>
</dbReference>
<dbReference type="NCBIfam" id="TIGR02937">
    <property type="entry name" value="sigma70-ECF"/>
    <property type="match status" value="1"/>
</dbReference>
<dbReference type="InterPro" id="IPR007630">
    <property type="entry name" value="RNA_pol_sigma70_r4"/>
</dbReference>
<keyword evidence="3" id="KW-0731">Sigma factor</keyword>
<dbReference type="Pfam" id="PF04545">
    <property type="entry name" value="Sigma70_r4"/>
    <property type="match status" value="1"/>
</dbReference>
<evidence type="ECO:0000259" key="7">
    <source>
        <dbReference type="Pfam" id="PF04539"/>
    </source>
</evidence>
<dbReference type="GO" id="GO:0016987">
    <property type="term" value="F:sigma factor activity"/>
    <property type="evidence" value="ECO:0007669"/>
    <property type="project" value="UniProtKB-KW"/>
</dbReference>
<feature type="domain" description="RNA polymerase sigma-70 region 2" evidence="8">
    <location>
        <begin position="84"/>
        <end position="152"/>
    </location>
</feature>